<proteinExistence type="predicted"/>
<accession>U1HJR6</accession>
<feature type="transmembrane region" description="Helical" evidence="1">
    <location>
        <begin position="61"/>
        <end position="77"/>
    </location>
</feature>
<organism evidence="2 3">
    <name type="scientific">Endocarpon pusillum (strain Z07020 / HMAS-L-300199)</name>
    <name type="common">Lichen-forming fungus</name>
    <dbReference type="NCBI Taxonomy" id="1263415"/>
    <lineage>
        <taxon>Eukaryota</taxon>
        <taxon>Fungi</taxon>
        <taxon>Dikarya</taxon>
        <taxon>Ascomycota</taxon>
        <taxon>Pezizomycotina</taxon>
        <taxon>Eurotiomycetes</taxon>
        <taxon>Chaetothyriomycetidae</taxon>
        <taxon>Verrucariales</taxon>
        <taxon>Verrucariaceae</taxon>
        <taxon>Endocarpon</taxon>
    </lineage>
</organism>
<protein>
    <submittedName>
        <fullName evidence="2">Uncharacterized protein</fullName>
    </submittedName>
</protein>
<evidence type="ECO:0000313" key="2">
    <source>
        <dbReference type="EMBL" id="ERF69159.1"/>
    </source>
</evidence>
<dbReference type="HOGENOM" id="CLU_121516_0_0_1"/>
<keyword evidence="1" id="KW-1133">Transmembrane helix</keyword>
<keyword evidence="3" id="KW-1185">Reference proteome</keyword>
<dbReference type="GeneID" id="19236174"/>
<evidence type="ECO:0000313" key="3">
    <source>
        <dbReference type="Proteomes" id="UP000019373"/>
    </source>
</evidence>
<sequence length="144" mass="15738">MDVVRSIGTSLARLVSTQKILLKPFLLHAMVETPASLNFFLNPSGQLPNCTPQVHAVIRQYAVLLFSSVLVALSFAFKDLDESSGQAAGALALYHLAPVVRATGRLMDRQAVWQPLLFVTVHGVCLAGLLSCCWELYLKNHFAT</sequence>
<feature type="transmembrane region" description="Helical" evidence="1">
    <location>
        <begin position="116"/>
        <end position="137"/>
    </location>
</feature>
<dbReference type="RefSeq" id="XP_007805219.1">
    <property type="nucleotide sequence ID" value="XM_007807028.1"/>
</dbReference>
<dbReference type="EMBL" id="KE721469">
    <property type="protein sequence ID" value="ERF69159.1"/>
    <property type="molecule type" value="Genomic_DNA"/>
</dbReference>
<dbReference type="AlphaFoldDB" id="U1HJR6"/>
<dbReference type="eggNOG" id="ENOG502TH65">
    <property type="taxonomic scope" value="Eukaryota"/>
</dbReference>
<keyword evidence="1" id="KW-0812">Transmembrane</keyword>
<reference evidence="3" key="1">
    <citation type="journal article" date="2014" name="BMC Genomics">
        <title>Genome characteristics reveal the impact of lichenization on lichen-forming fungus Endocarpon pusillum Hedwig (Verrucariales, Ascomycota).</title>
        <authorList>
            <person name="Wang Y.-Y."/>
            <person name="Liu B."/>
            <person name="Zhang X.-Y."/>
            <person name="Zhou Q.-M."/>
            <person name="Zhang T."/>
            <person name="Li H."/>
            <person name="Yu Y.-F."/>
            <person name="Zhang X.-L."/>
            <person name="Hao X.-Y."/>
            <person name="Wang M."/>
            <person name="Wang L."/>
            <person name="Wei J.-C."/>
        </authorList>
    </citation>
    <scope>NUCLEOTIDE SEQUENCE [LARGE SCALE GENOMIC DNA]</scope>
    <source>
        <strain evidence="3">Z07020 / HMAS-L-300199</strain>
    </source>
</reference>
<gene>
    <name evidence="2" type="ORF">EPUS_01116</name>
</gene>
<dbReference type="OrthoDB" id="2590756at2759"/>
<name>U1HJR6_ENDPU</name>
<dbReference type="Proteomes" id="UP000019373">
    <property type="component" value="Unassembled WGS sequence"/>
</dbReference>
<dbReference type="OMA" id="FELPACI"/>
<evidence type="ECO:0000256" key="1">
    <source>
        <dbReference type="SAM" id="Phobius"/>
    </source>
</evidence>
<keyword evidence="1" id="KW-0472">Membrane</keyword>